<dbReference type="InterPro" id="IPR025501">
    <property type="entry name" value="MinD_FleN"/>
</dbReference>
<evidence type="ECO:0000313" key="4">
    <source>
        <dbReference type="Proteomes" id="UP000676456"/>
    </source>
</evidence>
<dbReference type="Gene3D" id="3.40.50.300">
    <property type="entry name" value="P-loop containing nucleotide triphosphate hydrolases"/>
    <property type="match status" value="1"/>
</dbReference>
<dbReference type="EMBL" id="JAGYPN010000001">
    <property type="protein sequence ID" value="MBS4221649.1"/>
    <property type="molecule type" value="Genomic_DNA"/>
</dbReference>
<dbReference type="Proteomes" id="UP000676456">
    <property type="component" value="Unassembled WGS sequence"/>
</dbReference>
<dbReference type="GO" id="GO:0051782">
    <property type="term" value="P:negative regulation of cell division"/>
    <property type="evidence" value="ECO:0007669"/>
    <property type="project" value="TreeGrafter"/>
</dbReference>
<dbReference type="AlphaFoldDB" id="A0A942URI2"/>
<keyword evidence="2" id="KW-0067">ATP-binding</keyword>
<evidence type="ECO:0000313" key="3">
    <source>
        <dbReference type="EMBL" id="MBS4221649.1"/>
    </source>
</evidence>
<dbReference type="CDD" id="cd02038">
    <property type="entry name" value="FlhG-like"/>
    <property type="match status" value="1"/>
</dbReference>
<dbReference type="PANTHER" id="PTHR43384">
    <property type="entry name" value="SEPTUM SITE-DETERMINING PROTEIN MIND HOMOLOG, CHLOROPLASTIC-RELATED"/>
    <property type="match status" value="1"/>
</dbReference>
<dbReference type="PIRSF" id="PIRSF003092">
    <property type="entry name" value="MinD"/>
    <property type="match status" value="1"/>
</dbReference>
<dbReference type="Pfam" id="PF10609">
    <property type="entry name" value="ParA"/>
    <property type="match status" value="1"/>
</dbReference>
<accession>A0A942URI2</accession>
<gene>
    <name evidence="3" type="ORF">KHA91_02605</name>
</gene>
<dbReference type="InterPro" id="IPR033875">
    <property type="entry name" value="FlhG"/>
</dbReference>
<protein>
    <submittedName>
        <fullName evidence="3">MinD/ParA family protein</fullName>
    </submittedName>
</protein>
<proteinExistence type="predicted"/>
<dbReference type="PANTHER" id="PTHR43384:SF4">
    <property type="entry name" value="CELLULOSE BIOSYNTHESIS PROTEIN BCSQ-RELATED"/>
    <property type="match status" value="1"/>
</dbReference>
<dbReference type="GO" id="GO:0016887">
    <property type="term" value="F:ATP hydrolysis activity"/>
    <property type="evidence" value="ECO:0007669"/>
    <property type="project" value="TreeGrafter"/>
</dbReference>
<dbReference type="InterPro" id="IPR033756">
    <property type="entry name" value="YlxH/NBP35"/>
</dbReference>
<reference evidence="3 4" key="1">
    <citation type="submission" date="2021-05" db="EMBL/GenBank/DDBJ databases">
        <title>Novel Bacillus species.</title>
        <authorList>
            <person name="Liu G."/>
        </authorList>
    </citation>
    <scope>NUCLEOTIDE SEQUENCE [LARGE SCALE GENOMIC DNA]</scope>
    <source>
        <strain evidence="3 4">FJAT-49682</strain>
    </source>
</reference>
<evidence type="ECO:0000256" key="1">
    <source>
        <dbReference type="ARBA" id="ARBA00022741"/>
    </source>
</evidence>
<dbReference type="RefSeq" id="WP_213096657.1">
    <property type="nucleotide sequence ID" value="NZ_JAGYPN010000001.1"/>
</dbReference>
<keyword evidence="1" id="KW-0547">Nucleotide-binding</keyword>
<sequence length="289" mass="32184">MKDQAEKLRMKLQEQDLPMGKTIAVVSGKGGVGKSNISINTAMILTKKGYKVLLFDLDVGMGNVNILLGRSSPTTLSDFLQQSMPLEDIIYSTPEGVSYISAGNGLNEVMHINDYMLEKLLSGLRELQVNYDYIIFDMAAGATAASLKILMAADDIFVVSTPEPTAITDAYSMMKFITLEKSTSRFLLICNRADSEKQGKEALDRLQQTALKFLEKIVIILGVLPEDGHVRKAVLSQTAFTNKYPNSPITLKLEKIVHLYLQEANLGALEEKESFIHKLRRFFIVEVRK</sequence>
<dbReference type="GO" id="GO:0005524">
    <property type="term" value="F:ATP binding"/>
    <property type="evidence" value="ECO:0007669"/>
    <property type="project" value="UniProtKB-KW"/>
</dbReference>
<name>A0A942URI2_9BACI</name>
<organism evidence="3 4">
    <name type="scientific">Lederbergia citrea</name>
    <dbReference type="NCBI Taxonomy" id="2833581"/>
    <lineage>
        <taxon>Bacteria</taxon>
        <taxon>Bacillati</taxon>
        <taxon>Bacillota</taxon>
        <taxon>Bacilli</taxon>
        <taxon>Bacillales</taxon>
        <taxon>Bacillaceae</taxon>
        <taxon>Lederbergia</taxon>
    </lineage>
</organism>
<keyword evidence="4" id="KW-1185">Reference proteome</keyword>
<dbReference type="GO" id="GO:0005829">
    <property type="term" value="C:cytosol"/>
    <property type="evidence" value="ECO:0007669"/>
    <property type="project" value="TreeGrafter"/>
</dbReference>
<dbReference type="SUPFAM" id="SSF52540">
    <property type="entry name" value="P-loop containing nucleoside triphosphate hydrolases"/>
    <property type="match status" value="1"/>
</dbReference>
<dbReference type="InterPro" id="IPR027417">
    <property type="entry name" value="P-loop_NTPase"/>
</dbReference>
<comment type="caution">
    <text evidence="3">The sequence shown here is derived from an EMBL/GenBank/DDBJ whole genome shotgun (WGS) entry which is preliminary data.</text>
</comment>
<dbReference type="InterPro" id="IPR050625">
    <property type="entry name" value="ParA/MinD_ATPase"/>
</dbReference>
<evidence type="ECO:0000256" key="2">
    <source>
        <dbReference type="ARBA" id="ARBA00022840"/>
    </source>
</evidence>
<dbReference type="GO" id="GO:0009898">
    <property type="term" value="C:cytoplasmic side of plasma membrane"/>
    <property type="evidence" value="ECO:0007669"/>
    <property type="project" value="TreeGrafter"/>
</dbReference>